<gene>
    <name evidence="1" type="ORF">WN51_03905</name>
</gene>
<accession>A0A0M8ZS49</accession>
<evidence type="ECO:0000313" key="1">
    <source>
        <dbReference type="EMBL" id="KOX68419.1"/>
    </source>
</evidence>
<dbReference type="Proteomes" id="UP000053105">
    <property type="component" value="Unassembled WGS sequence"/>
</dbReference>
<organism evidence="1 2">
    <name type="scientific">Melipona quadrifasciata</name>
    <dbReference type="NCBI Taxonomy" id="166423"/>
    <lineage>
        <taxon>Eukaryota</taxon>
        <taxon>Metazoa</taxon>
        <taxon>Ecdysozoa</taxon>
        <taxon>Arthropoda</taxon>
        <taxon>Hexapoda</taxon>
        <taxon>Insecta</taxon>
        <taxon>Pterygota</taxon>
        <taxon>Neoptera</taxon>
        <taxon>Endopterygota</taxon>
        <taxon>Hymenoptera</taxon>
        <taxon>Apocrita</taxon>
        <taxon>Aculeata</taxon>
        <taxon>Apoidea</taxon>
        <taxon>Anthophila</taxon>
        <taxon>Apidae</taxon>
        <taxon>Melipona</taxon>
    </lineage>
</organism>
<protein>
    <submittedName>
        <fullName evidence="1">Uncharacterized protein</fullName>
    </submittedName>
</protein>
<dbReference type="AlphaFoldDB" id="A0A0M8ZS49"/>
<sequence>MEMGWNRNSKGDVSIQSNLHTARMPRSNYVLVTLLTPVSRHIGSVTTANSRRNR</sequence>
<keyword evidence="2" id="KW-1185">Reference proteome</keyword>
<evidence type="ECO:0000313" key="2">
    <source>
        <dbReference type="Proteomes" id="UP000053105"/>
    </source>
</evidence>
<name>A0A0M8ZS49_9HYME</name>
<reference evidence="1 2" key="1">
    <citation type="submission" date="2015-07" db="EMBL/GenBank/DDBJ databases">
        <title>The genome of Melipona quadrifasciata.</title>
        <authorList>
            <person name="Pan H."/>
            <person name="Kapheim K."/>
        </authorList>
    </citation>
    <scope>NUCLEOTIDE SEQUENCE [LARGE SCALE GENOMIC DNA]</scope>
    <source>
        <strain evidence="1">0111107301</strain>
        <tissue evidence="1">Whole body</tissue>
    </source>
</reference>
<proteinExistence type="predicted"/>
<dbReference type="EMBL" id="KQ435922">
    <property type="protein sequence ID" value="KOX68419.1"/>
    <property type="molecule type" value="Genomic_DNA"/>
</dbReference>